<organism evidence="1 2">
    <name type="scientific">Dubosiella muris</name>
    <dbReference type="NCBI Taxonomy" id="3038133"/>
    <lineage>
        <taxon>Bacteria</taxon>
        <taxon>Bacillati</taxon>
        <taxon>Bacillota</taxon>
        <taxon>Erysipelotrichia</taxon>
        <taxon>Erysipelotrichales</taxon>
        <taxon>Erysipelotrichaceae</taxon>
        <taxon>Dubosiella</taxon>
    </lineage>
</organism>
<reference evidence="1" key="1">
    <citation type="submission" date="2019-04" db="EMBL/GenBank/DDBJ databases">
        <title>Microbes associate with the intestines of laboratory mice.</title>
        <authorList>
            <person name="Navarre W."/>
            <person name="Wong E."/>
            <person name="Huang K."/>
            <person name="Tropini C."/>
            <person name="Ng K."/>
            <person name="Yu B."/>
        </authorList>
    </citation>
    <scope>NUCLEOTIDE SEQUENCE</scope>
    <source>
        <strain evidence="1">NM09_H32</strain>
    </source>
</reference>
<comment type="caution">
    <text evidence="1">The sequence shown here is derived from an EMBL/GenBank/DDBJ whole genome shotgun (WGS) entry which is preliminary data.</text>
</comment>
<proteinExistence type="predicted"/>
<evidence type="ECO:0000313" key="2">
    <source>
        <dbReference type="Proteomes" id="UP000308836"/>
    </source>
</evidence>
<dbReference type="Proteomes" id="UP000308836">
    <property type="component" value="Unassembled WGS sequence"/>
</dbReference>
<keyword evidence="2" id="KW-1185">Reference proteome</keyword>
<dbReference type="EMBL" id="SRYG01000001">
    <property type="protein sequence ID" value="TGY67258.1"/>
    <property type="molecule type" value="Genomic_DNA"/>
</dbReference>
<gene>
    <name evidence="1" type="ORF">E5336_00315</name>
</gene>
<accession>A0AC61RBM7</accession>
<evidence type="ECO:0000313" key="1">
    <source>
        <dbReference type="EMBL" id="TGY67258.1"/>
    </source>
</evidence>
<sequence length="658" mass="75500">MRIGIFTDSYLPDINGVVTSVVTLRKALEQLGHTVFIISNHQGAKITMDAEEKILRLPGVELKRLYGYTMSSPINFAHDYIEEMRLDVIHTQQEFGVSLYGRQVAHDLGIPQVYTYHTMYADYTHYINPFDFDRVDKAGKWVVKKFTRLMGNNVQAVIAPSQKTKDVLESYGVRAPIYVVPTGLDLDAFKPEHIEMDDALQLRASLGLKPDDHVLVFVGRLAKEKALEMPIRAVAASRDEKLHLVVVGSGTDEEYFQSIAKSCDAQDRVHFVGKVPRDHIPYYYVAFDGFVSASLSETQGLTYIEALASGLPVFGRRDEVLYDLVEEGKTGYYFDDEAELVKKMDTFFAMGEAERNAQSAACIEKSEPYSKEIFGRKILAVYEQAIDDYSHTFDVEKIRMKDDFVELTVERESDPEPIRLLVPLDDFFELKIALHTKLDAYLITGYLEMQEFYHAYTIIKRKVLSKDMTAYELRQYLRHHFDLEEGKIEQLVQEMKEKHWVDDRKYALEKSAYWHEMGNSKKSITTKLKKVGIASDLIDEALVGLDDSIELANAKALAERVKHTFKMQSSRLKRKNVIHKLVMKGYSVDIANTAIDEIDMEQDDEQACRNALKKAMRLYSALEDEKRVLKVRQYCLRKGFSSGQIDEQLEEMSDQFED</sequence>
<protein>
    <submittedName>
        <fullName evidence="1">Glycosyltransferase</fullName>
    </submittedName>
</protein>
<name>A0AC61RBM7_9FIRM</name>